<feature type="compositionally biased region" description="Basic residues" evidence="1">
    <location>
        <begin position="88"/>
        <end position="99"/>
    </location>
</feature>
<evidence type="ECO:0000256" key="1">
    <source>
        <dbReference type="SAM" id="MobiDB-lite"/>
    </source>
</evidence>
<feature type="region of interest" description="Disordered" evidence="1">
    <location>
        <begin position="1"/>
        <end position="99"/>
    </location>
</feature>
<dbReference type="EMBL" id="JACHXE010000001">
    <property type="protein sequence ID" value="MBB3074166.1"/>
    <property type="molecule type" value="Genomic_DNA"/>
</dbReference>
<feature type="compositionally biased region" description="Polar residues" evidence="1">
    <location>
        <begin position="57"/>
        <end position="73"/>
    </location>
</feature>
<feature type="region of interest" description="Disordered" evidence="1">
    <location>
        <begin position="124"/>
        <end position="147"/>
    </location>
</feature>
<comment type="caution">
    <text evidence="2">The sequence shown here is derived from an EMBL/GenBank/DDBJ whole genome shotgun (WGS) entry which is preliminary data.</text>
</comment>
<feature type="region of interest" description="Disordered" evidence="1">
    <location>
        <begin position="242"/>
        <end position="265"/>
    </location>
</feature>
<dbReference type="Proteomes" id="UP000572907">
    <property type="component" value="Unassembled WGS sequence"/>
</dbReference>
<sequence>MGLAVDVTLRRERHGPPTGASRNRPVPSLAAGLRCADEKGQAPRGGRRAGRMPSRIPSGQSSPVHGRFSTSRSAGRGPVLPSTCRGARPGRARRRPSTRRRIGLLELAEAGAWRRYDAPVGDEASASAGVSRSSPGNTSSSAASLRDEQNRLPCHLRRCRSDSAGASPGLFSLLGQAVQHPLSYRQFVALTPDWASCSCLVNYSARGAQFAPACGEPQPLLHPPQPPAISWRASLLTDRRRLPAVGAAEPGKPPPAPEVRGTPYG</sequence>
<gene>
    <name evidence="2" type="ORF">FHS41_000635</name>
</gene>
<proteinExistence type="predicted"/>
<evidence type="ECO:0000313" key="2">
    <source>
        <dbReference type="EMBL" id="MBB3074166.1"/>
    </source>
</evidence>
<reference evidence="2 3" key="1">
    <citation type="submission" date="2020-08" db="EMBL/GenBank/DDBJ databases">
        <title>Genomic Encyclopedia of Type Strains, Phase III (KMG-III): the genomes of soil and plant-associated and newly described type strains.</title>
        <authorList>
            <person name="Whitman W."/>
        </authorList>
    </citation>
    <scope>NUCLEOTIDE SEQUENCE [LARGE SCALE GENOMIC DNA]</scope>
    <source>
        <strain evidence="2 3">CECT 3237</strain>
    </source>
</reference>
<feature type="compositionally biased region" description="Low complexity" evidence="1">
    <location>
        <begin position="131"/>
        <end position="144"/>
    </location>
</feature>
<evidence type="ECO:0000313" key="3">
    <source>
        <dbReference type="Proteomes" id="UP000572907"/>
    </source>
</evidence>
<name>A0A7W4ZKP4_9ACTN</name>
<dbReference type="AlphaFoldDB" id="A0A7W4ZKP4"/>
<protein>
    <submittedName>
        <fullName evidence="2">Uncharacterized protein</fullName>
    </submittedName>
</protein>
<accession>A0A7W4ZKP4</accession>
<keyword evidence="3" id="KW-1185">Reference proteome</keyword>
<organism evidence="2 3">
    <name type="scientific">Streptomyces violarus</name>
    <dbReference type="NCBI Taxonomy" id="67380"/>
    <lineage>
        <taxon>Bacteria</taxon>
        <taxon>Bacillati</taxon>
        <taxon>Actinomycetota</taxon>
        <taxon>Actinomycetes</taxon>
        <taxon>Kitasatosporales</taxon>
        <taxon>Streptomycetaceae</taxon>
        <taxon>Streptomyces</taxon>
    </lineage>
</organism>